<name>A0A5Q0TW51_9VIRU</name>
<accession>A0A5Q0TW51</accession>
<evidence type="ECO:0000259" key="6">
    <source>
        <dbReference type="PROSITE" id="PS50507"/>
    </source>
</evidence>
<reference evidence="7" key="1">
    <citation type="journal article" date="2019" name="Viruses">
        <title>Meta-Transcriptomic Comparison of the RNA Viromes of the Mosquito Vectors Culex pipiens and Culex torrentium in Northern Europe.</title>
        <authorList>
            <person name="Pettersson J.H.O."/>
            <person name="Shi M."/>
            <person name="Eden J.-S."/>
            <person name="Holmes E.C."/>
            <person name="Hesson J.C."/>
        </authorList>
    </citation>
    <scope>NUCLEOTIDE SEQUENCE</scope>
    <source>
        <strain evidence="7">OTU64</strain>
    </source>
</reference>
<dbReference type="PROSITE" id="PS50507">
    <property type="entry name" value="RDRP_SSRNA_POS"/>
    <property type="match status" value="1"/>
</dbReference>
<dbReference type="InterPro" id="IPR043128">
    <property type="entry name" value="Rev_trsase/Diguanyl_cyclase"/>
</dbReference>
<evidence type="ECO:0000256" key="3">
    <source>
        <dbReference type="ARBA" id="ARBA00022695"/>
    </source>
</evidence>
<dbReference type="InterPro" id="IPR007094">
    <property type="entry name" value="RNA-dir_pol_PSvirus"/>
</dbReference>
<proteinExistence type="predicted"/>
<keyword evidence="1 7" id="KW-0696">RNA-directed RNA polymerase</keyword>
<dbReference type="Pfam" id="PF00680">
    <property type="entry name" value="RdRP_1"/>
    <property type="match status" value="1"/>
</dbReference>
<dbReference type="SUPFAM" id="SSF56672">
    <property type="entry name" value="DNA/RNA polymerases"/>
    <property type="match status" value="1"/>
</dbReference>
<dbReference type="EMBL" id="MK440649">
    <property type="protein sequence ID" value="QGA70940.1"/>
    <property type="molecule type" value="Genomic_RNA"/>
</dbReference>
<dbReference type="GO" id="GO:0006351">
    <property type="term" value="P:DNA-templated transcription"/>
    <property type="evidence" value="ECO:0007669"/>
    <property type="project" value="InterPro"/>
</dbReference>
<dbReference type="InterPro" id="IPR001205">
    <property type="entry name" value="RNA-dir_pol_C"/>
</dbReference>
<evidence type="ECO:0000256" key="5">
    <source>
        <dbReference type="ARBA" id="ARBA00022953"/>
    </source>
</evidence>
<evidence type="ECO:0000313" key="7">
    <source>
        <dbReference type="EMBL" id="QGA70940.1"/>
    </source>
</evidence>
<keyword evidence="5" id="KW-0693">Viral RNA replication</keyword>
<dbReference type="GO" id="GO:0000166">
    <property type="term" value="F:nucleotide binding"/>
    <property type="evidence" value="ECO:0007669"/>
    <property type="project" value="UniProtKB-KW"/>
</dbReference>
<evidence type="ECO:0000256" key="1">
    <source>
        <dbReference type="ARBA" id="ARBA00022484"/>
    </source>
</evidence>
<feature type="domain" description="RdRp catalytic" evidence="6">
    <location>
        <begin position="232"/>
        <end position="365"/>
    </location>
</feature>
<keyword evidence="2" id="KW-0808">Transferase</keyword>
<dbReference type="GO" id="GO:0003723">
    <property type="term" value="F:RNA binding"/>
    <property type="evidence" value="ECO:0007669"/>
    <property type="project" value="InterPro"/>
</dbReference>
<evidence type="ECO:0000256" key="4">
    <source>
        <dbReference type="ARBA" id="ARBA00022741"/>
    </source>
</evidence>
<keyword evidence="4" id="KW-0547">Nucleotide-binding</keyword>
<sequence>MPLKFLEKTKGFALDLRPPQVDDVAFRFAKKWFGEGVCERVCQKMHRACPSAAAILADVEDYNIVYPKRVTDDVYLGVLESVRRDFIPDEPLIPWTIGRCRKQGIPKDKSPGLPWKERGYRTKRDVLEDPSACAEIHKYWSLVGKGHHLGAPDTQVYFRSQICGVDSNKIRATWGYPMTYTIEEGRFVYPYLEWIRHTKKDVPVAYGVEMATGGMLYIDQAYQENRMADPNLRTALLDWSKFDKRVPAWLIRDAFEIMLQCFQLNKVLCNDDHKWDVDPEKTKRRWKKIVNYFINTPFILPSGERYRKEGGVPSGSTFTNIIDTIVNAIVVRYCTYHVLGVFPRFDIYMGDDSCVFVSRGIDLDAFSAVAESKFGFILNTRKSYVTGERTNITFLGYHNYYGKPMRDGDFLLASFIYPERYHGRPDPHFTAMRAVGQMWSSLNGVLAVKWLDLIEDMETEFGFDKDWFAEHVAQNPGALKYLRLTGFDPSLLHVPRRKGWIVIDVEPPPVPRRTPVIRRYDASQLYTEYFKNYKNEDAVWASFKDQRIRPLHPEI</sequence>
<keyword evidence="3" id="KW-0548">Nucleotidyltransferase</keyword>
<dbReference type="GO" id="GO:0003968">
    <property type="term" value="F:RNA-directed RNA polymerase activity"/>
    <property type="evidence" value="ECO:0007669"/>
    <property type="project" value="UniProtKB-KW"/>
</dbReference>
<organism evidence="7">
    <name type="scientific">Sonnbo virus</name>
    <dbReference type="NCBI Taxonomy" id="2651938"/>
    <lineage>
        <taxon>Viruses</taxon>
        <taxon>Riboviria</taxon>
        <taxon>Orthornavirae</taxon>
        <taxon>Pisuviricota</taxon>
        <taxon>Duplopiviricetes</taxon>
        <taxon>Durnavirales</taxon>
        <taxon>Partitiviridae</taxon>
    </lineage>
</organism>
<dbReference type="Gene3D" id="3.30.70.270">
    <property type="match status" value="1"/>
</dbReference>
<dbReference type="GO" id="GO:0039694">
    <property type="term" value="P:viral RNA genome replication"/>
    <property type="evidence" value="ECO:0007669"/>
    <property type="project" value="InterPro"/>
</dbReference>
<dbReference type="InterPro" id="IPR043502">
    <property type="entry name" value="DNA/RNA_pol_sf"/>
</dbReference>
<evidence type="ECO:0000256" key="2">
    <source>
        <dbReference type="ARBA" id="ARBA00022679"/>
    </source>
</evidence>
<protein>
    <submittedName>
        <fullName evidence="7">RNA-dependent RNA polymerase</fullName>
    </submittedName>
</protein>